<comment type="caution">
    <text evidence="1">The sequence shown here is derived from an EMBL/GenBank/DDBJ whole genome shotgun (WGS) entry which is preliminary data.</text>
</comment>
<accession>A0ACC6KWM1</accession>
<keyword evidence="1" id="KW-0413">Isomerase</keyword>
<dbReference type="EMBL" id="JAVDTF010000002">
    <property type="protein sequence ID" value="MDR6783778.1"/>
    <property type="molecule type" value="Genomic_DNA"/>
</dbReference>
<evidence type="ECO:0000313" key="1">
    <source>
        <dbReference type="EMBL" id="MDR6783778.1"/>
    </source>
</evidence>
<organism evidence="1 2">
    <name type="scientific">Pedobacter africanus</name>
    <dbReference type="NCBI Taxonomy" id="151894"/>
    <lineage>
        <taxon>Bacteria</taxon>
        <taxon>Pseudomonadati</taxon>
        <taxon>Bacteroidota</taxon>
        <taxon>Sphingobacteriia</taxon>
        <taxon>Sphingobacteriales</taxon>
        <taxon>Sphingobacteriaceae</taxon>
        <taxon>Pedobacter</taxon>
    </lineage>
</organism>
<evidence type="ECO:0000313" key="2">
    <source>
        <dbReference type="Proteomes" id="UP001246858"/>
    </source>
</evidence>
<gene>
    <name evidence="1" type="ORF">J2X78_002343</name>
</gene>
<name>A0ACC6KWM1_9SPHI</name>
<dbReference type="Proteomes" id="UP001246858">
    <property type="component" value="Unassembled WGS sequence"/>
</dbReference>
<reference evidence="1" key="1">
    <citation type="submission" date="2023-07" db="EMBL/GenBank/DDBJ databases">
        <title>Sorghum-associated microbial communities from plants grown in Nebraska, USA.</title>
        <authorList>
            <person name="Schachtman D."/>
        </authorList>
    </citation>
    <scope>NUCLEOTIDE SEQUENCE</scope>
    <source>
        <strain evidence="1">2697</strain>
    </source>
</reference>
<keyword evidence="2" id="KW-1185">Reference proteome</keyword>
<protein>
    <submittedName>
        <fullName evidence="1">Thiol-disulfide isomerase/thioredoxin</fullName>
    </submittedName>
</protein>
<proteinExistence type="predicted"/>
<sequence>MKRINLIATSLLLVGYLCTYAQKETPKLTADEYWKGMPMAPEIHLLPYPFITKDSIAGVAMVNETERKMKDRYDERNYIMWESYARYYREYGQAFWEEFPNDPRKYQWFRVTSMTPPGYFADMLRFTKLKAQDINGGVVNIDTIAREKWRIAYNTYRQEYLNSPMVDEQDKKDFLKYELRVAFLNATWRASESEKFDFTSWLERATAFIKIYNAKDNIPEILRQANWFFTKKEDYGFKEDDLKKMIDLFEKTNIPVFQSFAQSKRLTMKLQKIPLQIKEKTFDGLEFDLKNYRGKLVLVDFWSLGCSTCIKKMPEIKKVYDQYKDRGFEVVSACFITGKNSQGEEIYKNEKSQIKDVYQRIGADWPMIYLEKPAEKRHHIIRETYGFLGVPQLMLLDEEGKLIHHNNEMMTEGGLERLVKKHLEKKTR</sequence>